<dbReference type="InterPro" id="IPR012337">
    <property type="entry name" value="RNaseH-like_sf"/>
</dbReference>
<evidence type="ECO:0000313" key="2">
    <source>
        <dbReference type="EMBL" id="SDL50473.1"/>
    </source>
</evidence>
<organism evidence="2 3">
    <name type="scientific">Tessaracoccus oleiagri</name>
    <dbReference type="NCBI Taxonomy" id="686624"/>
    <lineage>
        <taxon>Bacteria</taxon>
        <taxon>Bacillati</taxon>
        <taxon>Actinomycetota</taxon>
        <taxon>Actinomycetes</taxon>
        <taxon>Propionibacteriales</taxon>
        <taxon>Propionibacteriaceae</taxon>
        <taxon>Tessaracoccus</taxon>
    </lineage>
</organism>
<dbReference type="InterPro" id="IPR019993">
    <property type="entry name" value="RecB_nuclease_TM0106_put"/>
</dbReference>
<dbReference type="AlphaFoldDB" id="A0A1G9KM17"/>
<dbReference type="EMBL" id="FNGP01000003">
    <property type="protein sequence ID" value="SDL50473.1"/>
    <property type="molecule type" value="Genomic_DNA"/>
</dbReference>
<evidence type="ECO:0000259" key="1">
    <source>
        <dbReference type="Pfam" id="PF13482"/>
    </source>
</evidence>
<reference evidence="2 3" key="1">
    <citation type="submission" date="2016-10" db="EMBL/GenBank/DDBJ databases">
        <authorList>
            <person name="de Groot N.N."/>
        </authorList>
    </citation>
    <scope>NUCLEOTIDE SEQUENCE [LARGE SCALE GENOMIC DNA]</scope>
    <source>
        <strain evidence="2 3">CGMCC 1.9159</strain>
    </source>
</reference>
<feature type="domain" description="YprB ribonuclease H-like" evidence="1">
    <location>
        <begin position="364"/>
        <end position="543"/>
    </location>
</feature>
<keyword evidence="3" id="KW-1185">Reference proteome</keyword>
<accession>A0A1G9KM17</accession>
<protein>
    <submittedName>
        <fullName evidence="2">RecB family nuclease, putative, TM0106 family</fullName>
    </submittedName>
</protein>
<dbReference type="STRING" id="686624.SAMN04488242_1707"/>
<gene>
    <name evidence="2" type="ORF">SAMN04488242_1707</name>
</gene>
<dbReference type="NCBIfam" id="TIGR03491">
    <property type="entry name" value="TM0106 family RecB-like putative nuclease"/>
    <property type="match status" value="1"/>
</dbReference>
<evidence type="ECO:0000313" key="3">
    <source>
        <dbReference type="Proteomes" id="UP000199475"/>
    </source>
</evidence>
<dbReference type="RefSeq" id="WP_245701609.1">
    <property type="nucleotide sequence ID" value="NZ_FNGP01000003.1"/>
</dbReference>
<sequence>MILLDPYAARSCPVKTFNAFDPTEPAPPMDESLREAFQGGSDHRDLVLGALAAVPGAVDLRTSTSLEATRAAVAAGASVIIRPTLPDDVEGHRKGSTDALVSDAGAPEPRYYPLKAKPYRVVEKQLGAGELRTSPLSAPHTLHILHDRRYRVFREGVLLELAHAWRMLQSAGWAGDEPWAAVVGDNHDGSQPSITWVNLQHKFIRTYSRTAGHKMRSPLERYDHEHGFRVHVATSAAERTGVDDPPPVVRPIRVKECEWCAWWQVCRPKMDDDDLSLRIAKAPLDVRELQTLLSLGIKTVAQLAEADVDALLPEYLPLTGHRDRSEARLRQAALRARMLARGVELERVTDDPVGLPRASVEVDLDIETSDDGTTYLWGALVSGVDPEPTYRPFARFGRMTGADEVELALEFSTWLLDLADRHPDLRVYHYSDYEVVHLRRMAERSDHPVLRRAVQLAGERFVDLYGYVRDHFVGVDGLGLKVVATRGADFRWRDEDPGGLQSQVWFKDAVGAADVTTRECARRRVLEYNEDDVRATLAVREWLTRLDATAG</sequence>
<dbReference type="InterPro" id="IPR038720">
    <property type="entry name" value="YprB_RNase_H-like_dom"/>
</dbReference>
<name>A0A1G9KM17_9ACTN</name>
<dbReference type="Proteomes" id="UP000199475">
    <property type="component" value="Unassembled WGS sequence"/>
</dbReference>
<dbReference type="SUPFAM" id="SSF53098">
    <property type="entry name" value="Ribonuclease H-like"/>
    <property type="match status" value="1"/>
</dbReference>
<proteinExistence type="predicted"/>
<dbReference type="Pfam" id="PF13482">
    <property type="entry name" value="RNase_H_2"/>
    <property type="match status" value="1"/>
</dbReference>